<proteinExistence type="predicted"/>
<dbReference type="EMBL" id="UINC01034509">
    <property type="protein sequence ID" value="SVB25461.1"/>
    <property type="molecule type" value="Genomic_DNA"/>
</dbReference>
<feature type="non-terminal residue" evidence="1">
    <location>
        <position position="198"/>
    </location>
</feature>
<name>A0A382CIK8_9ZZZZ</name>
<organism evidence="1">
    <name type="scientific">marine metagenome</name>
    <dbReference type="NCBI Taxonomy" id="408172"/>
    <lineage>
        <taxon>unclassified sequences</taxon>
        <taxon>metagenomes</taxon>
        <taxon>ecological metagenomes</taxon>
    </lineage>
</organism>
<sequence length="198" mass="22244">MKNPNGVVIYEGPSQLDNKTPIIVVMTGLEIATSNDKTGDMIQTWVLLRDTPPHVAIKTGEDAAICGDCKYRGVYNMATGVWDKERPCYVTVHQAPLAVYRAYHRGNYPTVTSKQVRHLIKEHRTGAVRVGSYGDPMAVPVGIWENLLVNSKRHTGYSHQWEIQRDAKAWQPIVMASADTELEAELAAKLGYRYFRVM</sequence>
<gene>
    <name evidence="1" type="ORF">METZ01_LOCUS178315</name>
</gene>
<reference evidence="1" key="1">
    <citation type="submission" date="2018-05" db="EMBL/GenBank/DDBJ databases">
        <authorList>
            <person name="Lanie J.A."/>
            <person name="Ng W.-L."/>
            <person name="Kazmierczak K.M."/>
            <person name="Andrzejewski T.M."/>
            <person name="Davidsen T.M."/>
            <person name="Wayne K.J."/>
            <person name="Tettelin H."/>
            <person name="Glass J.I."/>
            <person name="Rusch D."/>
            <person name="Podicherti R."/>
            <person name="Tsui H.-C.T."/>
            <person name="Winkler M.E."/>
        </authorList>
    </citation>
    <scope>NUCLEOTIDE SEQUENCE</scope>
</reference>
<accession>A0A382CIK8</accession>
<protein>
    <submittedName>
        <fullName evidence="1">Uncharacterized protein</fullName>
    </submittedName>
</protein>
<evidence type="ECO:0000313" key="1">
    <source>
        <dbReference type="EMBL" id="SVB25461.1"/>
    </source>
</evidence>
<dbReference type="AlphaFoldDB" id="A0A382CIK8"/>